<evidence type="ECO:0000313" key="4">
    <source>
        <dbReference type="Proteomes" id="UP000198832"/>
    </source>
</evidence>
<sequence>MTTARADYPALTGLRAIAASVVFANHIGYLLGHTSLGRGWAAITPVSLVGVYTFFVLSGFLLAQPASLDRGPRAFWRRRAARILPVYWLALVGSVAMLAVTEELPGFRTIAANASLLHSWSASGQAASINLPAWSLSVELVFYAALPLAAPALIPWIRRQPRASLFAIAAACVVGSIVLQVEAVPATFPLAYLPIFLLGVHAATVRTTVPAPWLMFGAAAVTYPVLHNHALPALAAAALIGHLASTGGPAWLRSAPALRLGAWSYGFFLLHVLVIDAGAILLDHTIGRGAVITPVGLAVACFAFVIAWVLSAAVYRLVEEPARRALTRRRHAVALEAAPVVR</sequence>
<dbReference type="Pfam" id="PF01757">
    <property type="entry name" value="Acyl_transf_3"/>
    <property type="match status" value="1"/>
</dbReference>
<feature type="transmembrane region" description="Helical" evidence="1">
    <location>
        <begin position="264"/>
        <end position="282"/>
    </location>
</feature>
<keyword evidence="1" id="KW-0812">Transmembrane</keyword>
<dbReference type="Proteomes" id="UP000198832">
    <property type="component" value="Unassembled WGS sequence"/>
</dbReference>
<dbReference type="OrthoDB" id="9796461at2"/>
<gene>
    <name evidence="3" type="ORF">SAMN04487968_1301</name>
</gene>
<dbReference type="GO" id="GO:0016747">
    <property type="term" value="F:acyltransferase activity, transferring groups other than amino-acyl groups"/>
    <property type="evidence" value="ECO:0007669"/>
    <property type="project" value="InterPro"/>
</dbReference>
<organism evidence="3 4">
    <name type="scientific">Nocardioides terrae</name>
    <dbReference type="NCBI Taxonomy" id="574651"/>
    <lineage>
        <taxon>Bacteria</taxon>
        <taxon>Bacillati</taxon>
        <taxon>Actinomycetota</taxon>
        <taxon>Actinomycetes</taxon>
        <taxon>Propionibacteriales</taxon>
        <taxon>Nocardioidaceae</taxon>
        <taxon>Nocardioides</taxon>
    </lineage>
</organism>
<accession>A0A1I1PC50</accession>
<feature type="domain" description="Acyltransferase 3" evidence="2">
    <location>
        <begin position="10"/>
        <end position="310"/>
    </location>
</feature>
<keyword evidence="1" id="KW-1133">Transmembrane helix</keyword>
<dbReference type="AlphaFoldDB" id="A0A1I1PC50"/>
<dbReference type="PANTHER" id="PTHR23028">
    <property type="entry name" value="ACETYLTRANSFERASE"/>
    <property type="match status" value="1"/>
</dbReference>
<proteinExistence type="predicted"/>
<dbReference type="STRING" id="574651.SAMN04487968_1301"/>
<feature type="transmembrane region" description="Helical" evidence="1">
    <location>
        <begin position="43"/>
        <end position="63"/>
    </location>
</feature>
<dbReference type="GO" id="GO:0009103">
    <property type="term" value="P:lipopolysaccharide biosynthetic process"/>
    <property type="evidence" value="ECO:0007669"/>
    <property type="project" value="TreeGrafter"/>
</dbReference>
<dbReference type="GO" id="GO:0016787">
    <property type="term" value="F:hydrolase activity"/>
    <property type="evidence" value="ECO:0007669"/>
    <property type="project" value="UniProtKB-KW"/>
</dbReference>
<dbReference type="InterPro" id="IPR050879">
    <property type="entry name" value="Acyltransferase_3"/>
</dbReference>
<dbReference type="PANTHER" id="PTHR23028:SF53">
    <property type="entry name" value="ACYL_TRANSF_3 DOMAIN-CONTAINING PROTEIN"/>
    <property type="match status" value="1"/>
</dbReference>
<reference evidence="3 4" key="1">
    <citation type="submission" date="2016-10" db="EMBL/GenBank/DDBJ databases">
        <authorList>
            <person name="de Groot N.N."/>
        </authorList>
    </citation>
    <scope>NUCLEOTIDE SEQUENCE [LARGE SCALE GENOMIC DNA]</scope>
    <source>
        <strain evidence="3 4">CGMCC 1.7056</strain>
    </source>
</reference>
<name>A0A1I1PC50_9ACTN</name>
<feature type="transmembrane region" description="Helical" evidence="1">
    <location>
        <begin position="12"/>
        <end position="31"/>
    </location>
</feature>
<feature type="transmembrane region" description="Helical" evidence="1">
    <location>
        <begin position="140"/>
        <end position="157"/>
    </location>
</feature>
<evidence type="ECO:0000256" key="1">
    <source>
        <dbReference type="SAM" id="Phobius"/>
    </source>
</evidence>
<evidence type="ECO:0000313" key="3">
    <source>
        <dbReference type="EMBL" id="SFD05218.1"/>
    </source>
</evidence>
<keyword evidence="3" id="KW-0808">Transferase</keyword>
<keyword evidence="3" id="KW-0012">Acyltransferase</keyword>
<feature type="transmembrane region" description="Helical" evidence="1">
    <location>
        <begin position="294"/>
        <end position="318"/>
    </location>
</feature>
<feature type="transmembrane region" description="Helical" evidence="1">
    <location>
        <begin position="164"/>
        <end position="181"/>
    </location>
</feature>
<protein>
    <submittedName>
        <fullName evidence="3">Peptidoglycan/LPS O-acetylase OafA/YrhL, contains acyltransferase and SGNH-hydrolase domains</fullName>
    </submittedName>
</protein>
<dbReference type="GO" id="GO:0016020">
    <property type="term" value="C:membrane"/>
    <property type="evidence" value="ECO:0007669"/>
    <property type="project" value="TreeGrafter"/>
</dbReference>
<dbReference type="RefSeq" id="WP_091126762.1">
    <property type="nucleotide sequence ID" value="NZ_FOLB01000030.1"/>
</dbReference>
<keyword evidence="4" id="KW-1185">Reference proteome</keyword>
<evidence type="ECO:0000259" key="2">
    <source>
        <dbReference type="Pfam" id="PF01757"/>
    </source>
</evidence>
<keyword evidence="1" id="KW-0472">Membrane</keyword>
<dbReference type="EMBL" id="FOLB01000030">
    <property type="protein sequence ID" value="SFD05218.1"/>
    <property type="molecule type" value="Genomic_DNA"/>
</dbReference>
<dbReference type="InterPro" id="IPR002656">
    <property type="entry name" value="Acyl_transf_3_dom"/>
</dbReference>
<feature type="transmembrane region" description="Helical" evidence="1">
    <location>
        <begin position="233"/>
        <end position="252"/>
    </location>
</feature>
<feature type="transmembrane region" description="Helical" evidence="1">
    <location>
        <begin position="84"/>
        <end position="101"/>
    </location>
</feature>
<keyword evidence="3" id="KW-0378">Hydrolase</keyword>